<evidence type="ECO:0000256" key="1">
    <source>
        <dbReference type="SAM" id="MobiDB-lite"/>
    </source>
</evidence>
<dbReference type="AlphaFoldDB" id="A0A562T7Y5"/>
<reference evidence="3 4" key="1">
    <citation type="submission" date="2019-07" db="EMBL/GenBank/DDBJ databases">
        <title>Genomic Encyclopedia of Archaeal and Bacterial Type Strains, Phase II (KMG-II): from individual species to whole genera.</title>
        <authorList>
            <person name="Goeker M."/>
        </authorList>
    </citation>
    <scope>NUCLEOTIDE SEQUENCE [LARGE SCALE GENOMIC DNA]</scope>
    <source>
        <strain evidence="3 4">ATCC BAA-252</strain>
    </source>
</reference>
<feature type="compositionally biased region" description="Polar residues" evidence="1">
    <location>
        <begin position="304"/>
        <end position="314"/>
    </location>
</feature>
<organism evidence="3 4">
    <name type="scientific">Roseibium hamelinense</name>
    <dbReference type="NCBI Taxonomy" id="150831"/>
    <lineage>
        <taxon>Bacteria</taxon>
        <taxon>Pseudomonadati</taxon>
        <taxon>Pseudomonadota</taxon>
        <taxon>Alphaproteobacteria</taxon>
        <taxon>Hyphomicrobiales</taxon>
        <taxon>Stappiaceae</taxon>
        <taxon>Roseibium</taxon>
    </lineage>
</organism>
<feature type="compositionally biased region" description="Low complexity" evidence="1">
    <location>
        <begin position="327"/>
        <end position="397"/>
    </location>
</feature>
<feature type="compositionally biased region" description="Low complexity" evidence="1">
    <location>
        <begin position="291"/>
        <end position="303"/>
    </location>
</feature>
<dbReference type="Gene3D" id="3.10.350.10">
    <property type="entry name" value="LysM domain"/>
    <property type="match status" value="1"/>
</dbReference>
<dbReference type="CDD" id="cd00118">
    <property type="entry name" value="LysM"/>
    <property type="match status" value="1"/>
</dbReference>
<name>A0A562T7Y5_9HYPH</name>
<dbReference type="EMBL" id="VLLF01000003">
    <property type="protein sequence ID" value="TWI89682.1"/>
    <property type="molecule type" value="Genomic_DNA"/>
</dbReference>
<dbReference type="InterPro" id="IPR052196">
    <property type="entry name" value="Bact_Kbp"/>
</dbReference>
<dbReference type="Pfam" id="PF01476">
    <property type="entry name" value="LysM"/>
    <property type="match status" value="1"/>
</dbReference>
<dbReference type="RefSeq" id="WP_170230606.1">
    <property type="nucleotide sequence ID" value="NZ_SMLY01000073.1"/>
</dbReference>
<comment type="caution">
    <text evidence="3">The sequence shown here is derived from an EMBL/GenBank/DDBJ whole genome shotgun (WGS) entry which is preliminary data.</text>
</comment>
<dbReference type="Gene3D" id="2.60.40.10">
    <property type="entry name" value="Immunoglobulins"/>
    <property type="match status" value="2"/>
</dbReference>
<dbReference type="SMART" id="SM00257">
    <property type="entry name" value="LysM"/>
    <property type="match status" value="1"/>
</dbReference>
<dbReference type="InterPro" id="IPR036779">
    <property type="entry name" value="LysM_dom_sf"/>
</dbReference>
<feature type="compositionally biased region" description="Low complexity" evidence="1">
    <location>
        <begin position="255"/>
        <end position="276"/>
    </location>
</feature>
<feature type="domain" description="LysM" evidence="2">
    <location>
        <begin position="561"/>
        <end position="610"/>
    </location>
</feature>
<dbReference type="PANTHER" id="PTHR34700">
    <property type="entry name" value="POTASSIUM BINDING PROTEIN KBP"/>
    <property type="match status" value="1"/>
</dbReference>
<dbReference type="PROSITE" id="PS51782">
    <property type="entry name" value="LYSM"/>
    <property type="match status" value="1"/>
</dbReference>
<proteinExistence type="predicted"/>
<evidence type="ECO:0000313" key="3">
    <source>
        <dbReference type="EMBL" id="TWI89682.1"/>
    </source>
</evidence>
<feature type="region of interest" description="Disordered" evidence="1">
    <location>
        <begin position="193"/>
        <end position="447"/>
    </location>
</feature>
<dbReference type="PANTHER" id="PTHR34700:SF4">
    <property type="entry name" value="PHAGE-LIKE ELEMENT PBSX PROTEIN XKDP"/>
    <property type="match status" value="1"/>
</dbReference>
<dbReference type="Proteomes" id="UP000320593">
    <property type="component" value="Unassembled WGS sequence"/>
</dbReference>
<sequence length="622" mass="62997">MNRQVLAWTLGAGFVVAIAALITAGVFERGDGSALREQQAAAPSGQTQEAGGSQAAPEASGNETAGSAQEQTTETAELPATKEDPADEASDALKFDVVGVEPTGETVVAGQSDAGAIVALTANGEVVGKTIANARGEWTIVLEQPLQPGDYDVGLAAQEEDGSVKAESKQRVAVSIPEGGKDQPLVVLNTPDAPSSILQMPASSQAADAGTATPADRDTAETQTAEAPADAGVAPEVSGTAPASEDQTVVAEAVPTAPTPDTGTAAQGGAEQTQTARVSETDRAGAGTGAGQDDAGFAAAQDTNTPNANMSDANVQEAGGENSAAVEAASAPQEQEDQQAAAIRQTEAAAPAEDQTAQAAETAAQAPAPGAQETTVSAAGTGTDASATQGAQQASSTEAEPAVSETQSAALAPQSVPDQTLSQDVARDAAQVAEPAQDAVAPKDTPSVSVEAVETEKGKVFVAGTGEPGASVNVYVGDEFAGQAEVTDGGRWLVEGEKDLEAGDVEVRADLVETGTDEVEARAAVTFEKEDEQQIVLTKVAASGDHATGGGHTGSVNKPLPVVIIRKGDNLWRISRRLYGEGIRYTTIYQANQNQIRDPDLIYPGQIFLTPEGDRNWDGAAN</sequence>
<evidence type="ECO:0000259" key="2">
    <source>
        <dbReference type="PROSITE" id="PS51782"/>
    </source>
</evidence>
<feature type="region of interest" description="Disordered" evidence="1">
    <location>
        <begin position="35"/>
        <end position="88"/>
    </location>
</feature>
<feature type="compositionally biased region" description="Polar residues" evidence="1">
    <location>
        <begin position="193"/>
        <end position="206"/>
    </location>
</feature>
<feature type="compositionally biased region" description="Polar residues" evidence="1">
    <location>
        <begin position="61"/>
        <end position="75"/>
    </location>
</feature>
<dbReference type="InterPro" id="IPR013783">
    <property type="entry name" value="Ig-like_fold"/>
</dbReference>
<evidence type="ECO:0000313" key="4">
    <source>
        <dbReference type="Proteomes" id="UP000320593"/>
    </source>
</evidence>
<gene>
    <name evidence="3" type="ORF">JM93_01888</name>
</gene>
<accession>A0A562T7Y5</accession>
<dbReference type="InterPro" id="IPR018392">
    <property type="entry name" value="LysM"/>
</dbReference>
<keyword evidence="4" id="KW-1185">Reference proteome</keyword>
<protein>
    <submittedName>
        <fullName evidence="3">Nucleoid-associated protein YgaU</fullName>
    </submittedName>
</protein>